<keyword evidence="5" id="KW-1185">Reference proteome</keyword>
<gene>
    <name evidence="4" type="ORF">Adu01nite_75410</name>
</gene>
<dbReference type="SUPFAM" id="SSF52540">
    <property type="entry name" value="P-loop containing nucleoside triphosphate hydrolases"/>
    <property type="match status" value="1"/>
</dbReference>
<evidence type="ECO:0000256" key="1">
    <source>
        <dbReference type="SAM" id="MobiDB-lite"/>
    </source>
</evidence>
<proteinExistence type="predicted"/>
<feature type="compositionally biased region" description="Basic and acidic residues" evidence="1">
    <location>
        <begin position="743"/>
        <end position="755"/>
    </location>
</feature>
<comment type="caution">
    <text evidence="4">The sequence shown here is derived from an EMBL/GenBank/DDBJ whole genome shotgun (WGS) entry which is preliminary data.</text>
</comment>
<feature type="domain" description="MalT-like TPR region" evidence="3">
    <location>
        <begin position="510"/>
        <end position="700"/>
    </location>
</feature>
<evidence type="ECO:0000313" key="5">
    <source>
        <dbReference type="Proteomes" id="UP000637628"/>
    </source>
</evidence>
<dbReference type="Pfam" id="PF17874">
    <property type="entry name" value="TPR_MalT"/>
    <property type="match status" value="1"/>
</dbReference>
<dbReference type="InterPro" id="IPR041664">
    <property type="entry name" value="AAA_16"/>
</dbReference>
<evidence type="ECO:0000313" key="4">
    <source>
        <dbReference type="EMBL" id="GIE06191.1"/>
    </source>
</evidence>
<dbReference type="SUPFAM" id="SSF48452">
    <property type="entry name" value="TPR-like"/>
    <property type="match status" value="1"/>
</dbReference>
<evidence type="ECO:0000259" key="3">
    <source>
        <dbReference type="Pfam" id="PF17874"/>
    </source>
</evidence>
<dbReference type="Gene3D" id="3.40.50.300">
    <property type="entry name" value="P-loop containing nucleotide triphosphate hydrolases"/>
    <property type="match status" value="1"/>
</dbReference>
<evidence type="ECO:0000259" key="2">
    <source>
        <dbReference type="Pfam" id="PF13191"/>
    </source>
</evidence>
<accession>A0ABQ3Z8P2</accession>
<feature type="region of interest" description="Disordered" evidence="1">
    <location>
        <begin position="1"/>
        <end position="20"/>
    </location>
</feature>
<protein>
    <submittedName>
        <fullName evidence="4">NTPase</fullName>
    </submittedName>
</protein>
<feature type="domain" description="Orc1-like AAA ATPase" evidence="2">
    <location>
        <begin position="58"/>
        <end position="153"/>
    </location>
</feature>
<dbReference type="PANTHER" id="PTHR47691:SF3">
    <property type="entry name" value="HTH-TYPE TRANSCRIPTIONAL REGULATOR RV0890C-RELATED"/>
    <property type="match status" value="1"/>
</dbReference>
<reference evidence="4 5" key="1">
    <citation type="submission" date="2021-01" db="EMBL/GenBank/DDBJ databases">
        <title>Whole genome shotgun sequence of Actinoplanes durhamensis NBRC 14914.</title>
        <authorList>
            <person name="Komaki H."/>
            <person name="Tamura T."/>
        </authorList>
    </citation>
    <scope>NUCLEOTIDE SEQUENCE [LARGE SCALE GENOMIC DNA]</scope>
    <source>
        <strain evidence="4 5">NBRC 14914</strain>
    </source>
</reference>
<feature type="region of interest" description="Disordered" evidence="1">
    <location>
        <begin position="40"/>
        <end position="60"/>
    </location>
</feature>
<dbReference type="PRINTS" id="PR00364">
    <property type="entry name" value="DISEASERSIST"/>
</dbReference>
<name>A0ABQ3Z8P2_9ACTN</name>
<feature type="compositionally biased region" description="Polar residues" evidence="1">
    <location>
        <begin position="7"/>
        <end position="19"/>
    </location>
</feature>
<dbReference type="Proteomes" id="UP000637628">
    <property type="component" value="Unassembled WGS sequence"/>
</dbReference>
<dbReference type="PANTHER" id="PTHR47691">
    <property type="entry name" value="REGULATOR-RELATED"/>
    <property type="match status" value="1"/>
</dbReference>
<organism evidence="4 5">
    <name type="scientific">Paractinoplanes durhamensis</name>
    <dbReference type="NCBI Taxonomy" id="113563"/>
    <lineage>
        <taxon>Bacteria</taxon>
        <taxon>Bacillati</taxon>
        <taxon>Actinomycetota</taxon>
        <taxon>Actinomycetes</taxon>
        <taxon>Micromonosporales</taxon>
        <taxon>Micromonosporaceae</taxon>
        <taxon>Paractinoplanes</taxon>
    </lineage>
</organism>
<dbReference type="Gene3D" id="1.25.40.10">
    <property type="entry name" value="Tetratricopeptide repeat domain"/>
    <property type="match status" value="1"/>
</dbReference>
<dbReference type="Pfam" id="PF13191">
    <property type="entry name" value="AAA_16"/>
    <property type="match status" value="1"/>
</dbReference>
<dbReference type="InterPro" id="IPR041617">
    <property type="entry name" value="TPR_MalT"/>
</dbReference>
<feature type="compositionally biased region" description="Low complexity" evidence="1">
    <location>
        <begin position="42"/>
        <end position="52"/>
    </location>
</feature>
<dbReference type="EMBL" id="BOML01000059">
    <property type="protein sequence ID" value="GIE06191.1"/>
    <property type="molecule type" value="Genomic_DNA"/>
</dbReference>
<dbReference type="InterPro" id="IPR011990">
    <property type="entry name" value="TPR-like_helical_dom_sf"/>
</dbReference>
<sequence length="768" mass="81578">MSHRSAADNNRGSPGNTISGIVAGPSVQALDIHGGVHFHGVPPAAATPHQAAAPPPHFAGRGAEVRSLRSAMDAGSTVVVLSGPGGVGKTALARQWARLAEDAFPAGQLYLNLGGFGLVPPVEPAEALRSFLRALGVPAGALPPTLAELTALYRSQTAGRSLLVVLDDAFSAAQVRVLVPSSSSSMTVITSRVRLSGLIAEGAVLLEITPLTTAESLTLLANFLGEKRIDGEREQAERLAELCAGLPIALCLAAARLSTRPRLSLARVVATLAAETQRLARLETPDRESSVSGSFELSYQALDASAAALYRRLSLHPGREFGLGPAAALLPGIQAGSPAGEADRLIGVLLESSLLQEVAEEHFRLHDLIHLHARQKVVAEDTEAVREEAMLAMSEWYLGAASAADVVVTPYRRRLVYSYRTSPSELPAFSDRDEALAWLDRQRSNLSAAGQVALDHRWAELAWHLSDVLWPVQLYRKSTDRKDIDVRGLAAARMWGDPRAEGRMLKRLGRTCTTLGEHDRAEQLLRKAVTTYAESGDAEGSVEAQEMLALAYRDSGRADAAAELLADVLATRRRLGNSRDIGLTLISLADLLSGRGNLAEAVELLREAGRLLDQSVADDPYNPVRVKLGLARAYFDGGDLAAADLAVTEAIEGMKRLGAAIGEADALELAARIAARRGDATRSRLCLQRAAELLETHGSPRAAALRRQVPAPPGVQVISQPQDVDPAAPGRPDGEPEPVPETDADHVTSAHDQHQRCAGKPAEQIGDS</sequence>
<feature type="region of interest" description="Disordered" evidence="1">
    <location>
        <begin position="713"/>
        <end position="768"/>
    </location>
</feature>
<dbReference type="InterPro" id="IPR027417">
    <property type="entry name" value="P-loop_NTPase"/>
</dbReference>